<evidence type="ECO:0000256" key="1">
    <source>
        <dbReference type="SAM" id="MobiDB-lite"/>
    </source>
</evidence>
<name>A0ABY8W0U4_9MYCO</name>
<sequence length="494" mass="52458">MTGLSVADIDRWKPGDVREVFHAARSRAEANQLARDGLATLPAFQTWGGVAATAAKNSIEQTRKDLDKDGREALAVAMAADRAADGIESVKARLQALRDALGPGLTIDTMSNKVVATSAFKGSAHMLADKLAKYQPELDAIVGQATVVDEELAQAIDMADGDVPIPHATPTIDRVGPDGLTPDQIAKDAAQQKNQREAFKQVYGRDPVSANDWRMAEGLDPHTYDPRYGGFESNVVVGRFNPIPGGGMYRQNMYIPSAEVQNFEFNDRVNPHMVGDNRGPSPYAPAEASRVSMFVDMEHGIIVARQNPTMSTDGVDKGTGKPMVSALQAADGSLMINYTAADPFEPGIAKPFVNVNGTMNIVPNGDGTVAIGGNITPYPSTEGYQFKPDGTVTQLFNQQVTSNQLGPLTLPLPGNHVGADLPDLPRPWAPQMPDGLPPGAPRLIPTQQLPGTTLMPAPNVPNIYTLPPPFVPPPPVAAPPLPVPTPPPLPAPPS</sequence>
<keyword evidence="3" id="KW-1185">Reference proteome</keyword>
<evidence type="ECO:0008006" key="4">
    <source>
        <dbReference type="Google" id="ProtNLM"/>
    </source>
</evidence>
<feature type="compositionally biased region" description="Pro residues" evidence="1">
    <location>
        <begin position="466"/>
        <end position="494"/>
    </location>
</feature>
<gene>
    <name evidence="2" type="ORF">PT015_21565</name>
</gene>
<protein>
    <recommendedName>
        <fullName evidence="4">DUF4226 domain-containing protein</fullName>
    </recommendedName>
</protein>
<proteinExistence type="predicted"/>
<feature type="region of interest" description="Disordered" evidence="1">
    <location>
        <begin position="434"/>
        <end position="494"/>
    </location>
</feature>
<dbReference type="EMBL" id="CP126981">
    <property type="protein sequence ID" value="WIM87399.1"/>
    <property type="molecule type" value="Genomic_DNA"/>
</dbReference>
<dbReference type="Proteomes" id="UP001236585">
    <property type="component" value="Chromosome"/>
</dbReference>
<dbReference type="RefSeq" id="WP_285187111.1">
    <property type="nucleotide sequence ID" value="NZ_CP126981.1"/>
</dbReference>
<evidence type="ECO:0000313" key="3">
    <source>
        <dbReference type="Proteomes" id="UP001236585"/>
    </source>
</evidence>
<organism evidence="2 3">
    <name type="scientific">Candidatus Mycobacterium wuenschmannii</name>
    <dbReference type="NCBI Taxonomy" id="3027808"/>
    <lineage>
        <taxon>Bacteria</taxon>
        <taxon>Bacillati</taxon>
        <taxon>Actinomycetota</taxon>
        <taxon>Actinomycetes</taxon>
        <taxon>Mycobacteriales</taxon>
        <taxon>Mycobacteriaceae</taxon>
        <taxon>Mycobacterium</taxon>
    </lineage>
</organism>
<evidence type="ECO:0000313" key="2">
    <source>
        <dbReference type="EMBL" id="WIM87399.1"/>
    </source>
</evidence>
<reference evidence="2 3" key="1">
    <citation type="journal article" date="2023" name="Microbiol. Resour. Announc.">
        <title>Complete Genome Sequence of Mycobacterium wuenschmanii, a novel Nontuberculous Mycobacterium Isolated from a captive population of Amazon Milk Frogs.</title>
        <authorList>
            <person name="Hicks J."/>
            <person name="Zeineldin M."/>
            <person name="Ward H."/>
            <person name="Wuenschmann A."/>
            <person name="Camp P."/>
            <person name="Farrell D."/>
            <person name="Lehman K."/>
            <person name="Thacker T."/>
            <person name="Cuthbert E."/>
        </authorList>
    </citation>
    <scope>NUCLEOTIDE SEQUENCE [LARGE SCALE GENOMIC DNA]</scope>
    <source>
        <strain evidence="2 3">Wuenschmanii</strain>
    </source>
</reference>
<accession>A0ABY8W0U4</accession>